<comment type="caution">
    <text evidence="1">The sequence shown here is derived from an EMBL/GenBank/DDBJ whole genome shotgun (WGS) entry which is preliminary data.</text>
</comment>
<gene>
    <name evidence="1" type="ORF">GCM10009867_05530</name>
</gene>
<reference evidence="1 2" key="1">
    <citation type="journal article" date="2019" name="Int. J. Syst. Evol. Microbiol.">
        <title>The Global Catalogue of Microorganisms (GCM) 10K type strain sequencing project: providing services to taxonomists for standard genome sequencing and annotation.</title>
        <authorList>
            <consortium name="The Broad Institute Genomics Platform"/>
            <consortium name="The Broad Institute Genome Sequencing Center for Infectious Disease"/>
            <person name="Wu L."/>
            <person name="Ma J."/>
        </authorList>
    </citation>
    <scope>NUCLEOTIDE SEQUENCE [LARGE SCALE GENOMIC DNA]</scope>
    <source>
        <strain evidence="1 2">JCM 16378</strain>
    </source>
</reference>
<dbReference type="RefSeq" id="WP_344190000.1">
    <property type="nucleotide sequence ID" value="NZ_BAAARN010000001.1"/>
</dbReference>
<proteinExistence type="predicted"/>
<sequence>MRVHEGGGGSPAGKFSVELPVLTDLANALEELQGHAISAKSYSSYADVDSSGGGLMVRLADATVHVSDDLERAFERLSQITGRGSEEIRNTRDLYRTLDEESAQRVDSTYWSA</sequence>
<organism evidence="1 2">
    <name type="scientific">Pedococcus aerophilus</name>
    <dbReference type="NCBI Taxonomy" id="436356"/>
    <lineage>
        <taxon>Bacteria</taxon>
        <taxon>Bacillati</taxon>
        <taxon>Actinomycetota</taxon>
        <taxon>Actinomycetes</taxon>
        <taxon>Micrococcales</taxon>
        <taxon>Intrasporangiaceae</taxon>
        <taxon>Pedococcus</taxon>
    </lineage>
</organism>
<accession>A0ABN3UFM7</accession>
<protein>
    <submittedName>
        <fullName evidence="1">Uncharacterized protein</fullName>
    </submittedName>
</protein>
<dbReference type="EMBL" id="BAAARN010000001">
    <property type="protein sequence ID" value="GAA2731587.1"/>
    <property type="molecule type" value="Genomic_DNA"/>
</dbReference>
<evidence type="ECO:0000313" key="1">
    <source>
        <dbReference type="EMBL" id="GAA2731587.1"/>
    </source>
</evidence>
<evidence type="ECO:0000313" key="2">
    <source>
        <dbReference type="Proteomes" id="UP001501326"/>
    </source>
</evidence>
<name>A0ABN3UFM7_9MICO</name>
<dbReference type="Proteomes" id="UP001501326">
    <property type="component" value="Unassembled WGS sequence"/>
</dbReference>
<keyword evidence="2" id="KW-1185">Reference proteome</keyword>